<keyword evidence="6" id="KW-1185">Reference proteome</keyword>
<dbReference type="CDD" id="cd01166">
    <property type="entry name" value="KdgK"/>
    <property type="match status" value="1"/>
</dbReference>
<comment type="similarity">
    <text evidence="1">Belongs to the carbohydrate kinase PfkB family.</text>
</comment>
<protein>
    <submittedName>
        <fullName evidence="5">Carbohydrate kinase, PfkB family</fullName>
    </submittedName>
</protein>
<evidence type="ECO:0000256" key="2">
    <source>
        <dbReference type="ARBA" id="ARBA00022679"/>
    </source>
</evidence>
<dbReference type="SUPFAM" id="SSF53613">
    <property type="entry name" value="Ribokinase-like"/>
    <property type="match status" value="1"/>
</dbReference>
<dbReference type="RefSeq" id="WP_093649724.1">
    <property type="nucleotide sequence ID" value="NZ_CTEN01000001.1"/>
</dbReference>
<dbReference type="EMBL" id="CTEN01000001">
    <property type="protein sequence ID" value="CQR24009.1"/>
    <property type="molecule type" value="Genomic_DNA"/>
</dbReference>
<evidence type="ECO:0000313" key="6">
    <source>
        <dbReference type="Proteomes" id="UP000198604"/>
    </source>
</evidence>
<dbReference type="Gene3D" id="3.40.1190.20">
    <property type="match status" value="1"/>
</dbReference>
<reference evidence="6" key="1">
    <citation type="submission" date="2015-03" db="EMBL/GenBank/DDBJ databases">
        <authorList>
            <person name="Urmite Genomes"/>
        </authorList>
    </citation>
    <scope>NUCLEOTIDE SEQUENCE [LARGE SCALE GENOMIC DNA]</scope>
    <source>
        <strain evidence="6">FF10</strain>
    </source>
</reference>
<dbReference type="PANTHER" id="PTHR43320:SF2">
    <property type="entry name" value="2-DEHYDRO-3-DEOXYGLUCONOKINASE_2-DEHYDRO-3-DEOXYGALACTONOKINASE"/>
    <property type="match status" value="1"/>
</dbReference>
<dbReference type="InterPro" id="IPR052700">
    <property type="entry name" value="Carb_kinase_PfkB-like"/>
</dbReference>
<dbReference type="OrthoDB" id="9813569at2"/>
<dbReference type="STRING" id="1608583.BN1356_00381"/>
<keyword evidence="2" id="KW-0808">Transferase</keyword>
<evidence type="ECO:0000259" key="4">
    <source>
        <dbReference type="Pfam" id="PF00294"/>
    </source>
</evidence>
<evidence type="ECO:0000313" key="5">
    <source>
        <dbReference type="EMBL" id="CQR24009.1"/>
    </source>
</evidence>
<dbReference type="Pfam" id="PF00294">
    <property type="entry name" value="PfkB"/>
    <property type="match status" value="1"/>
</dbReference>
<gene>
    <name evidence="5" type="ORF">BN1356_00381</name>
</gene>
<dbReference type="Proteomes" id="UP000198604">
    <property type="component" value="Unassembled WGS sequence"/>
</dbReference>
<dbReference type="InterPro" id="IPR029056">
    <property type="entry name" value="Ribokinase-like"/>
</dbReference>
<evidence type="ECO:0000256" key="1">
    <source>
        <dbReference type="ARBA" id="ARBA00010688"/>
    </source>
</evidence>
<feature type="domain" description="Carbohydrate kinase PfkB" evidence="4">
    <location>
        <begin position="4"/>
        <end position="308"/>
    </location>
</feature>
<dbReference type="InterPro" id="IPR011611">
    <property type="entry name" value="PfkB_dom"/>
</dbReference>
<name>A0A0E4CRY3_9STRE</name>
<dbReference type="AlphaFoldDB" id="A0A0E4CRY3"/>
<accession>A0A0E4CRY3</accession>
<sequence length="333" mass="37399">MGKILFFGEPLIRITPQNFDSLHDGATSSIHYGGSEINVACALQAFGMQTSLLSGLPHNGLGDSFLTFLKQHGIDTESICRIGTRMGVYYLEDGFGCRQGKVIYDRSNTSISEIKIDMLDLESLFCGVSHFHFSGISIAISPSCRELLENLLIEAKKREVSISFDPNLRQHMISIQEAKKEFSRFANYADYCFGIEPLLLDSDDSTLFDRENSSLNNLEKRMRNLKEKFQLKAIFHTIRKIDESGINYYQAFAYDGTFHASKRLKTRSLQRIGSGDAFVAGALYKLLTSCAMDESLNFAVAAGSFKCTIAEDHLHHQAKQIEELLAHHKDVLR</sequence>
<dbReference type="GO" id="GO:0016301">
    <property type="term" value="F:kinase activity"/>
    <property type="evidence" value="ECO:0007669"/>
    <property type="project" value="UniProtKB-KW"/>
</dbReference>
<proteinExistence type="inferred from homology"/>
<keyword evidence="3 5" id="KW-0418">Kinase</keyword>
<dbReference type="PANTHER" id="PTHR43320">
    <property type="entry name" value="SUGAR KINASE"/>
    <property type="match status" value="1"/>
</dbReference>
<evidence type="ECO:0000256" key="3">
    <source>
        <dbReference type="ARBA" id="ARBA00022777"/>
    </source>
</evidence>
<organism evidence="5 6">
    <name type="scientific">Streptococcus varani</name>
    <dbReference type="NCBI Taxonomy" id="1608583"/>
    <lineage>
        <taxon>Bacteria</taxon>
        <taxon>Bacillati</taxon>
        <taxon>Bacillota</taxon>
        <taxon>Bacilli</taxon>
        <taxon>Lactobacillales</taxon>
        <taxon>Streptococcaceae</taxon>
        <taxon>Streptococcus</taxon>
    </lineage>
</organism>